<protein>
    <submittedName>
        <fullName evidence="2">Os08g0135650 protein</fullName>
    </submittedName>
</protein>
<proteinExistence type="predicted"/>
<dbReference type="KEGG" id="dosa:Os08g0135650"/>
<evidence type="ECO:0000256" key="1">
    <source>
        <dbReference type="SAM" id="MobiDB-lite"/>
    </source>
</evidence>
<dbReference type="EMBL" id="AP008214">
    <property type="protein sequence ID" value="BAH94099.1"/>
    <property type="molecule type" value="Genomic_DNA"/>
</dbReference>
<reference evidence="2 3" key="1">
    <citation type="journal article" date="2005" name="Nature">
        <title>The map-based sequence of the rice genome.</title>
        <authorList>
            <consortium name="International rice genome sequencing project (IRGSP)"/>
            <person name="Matsumoto T."/>
            <person name="Wu J."/>
            <person name="Kanamori H."/>
            <person name="Katayose Y."/>
            <person name="Fujisawa M."/>
            <person name="Namiki N."/>
            <person name="Mizuno H."/>
            <person name="Yamamoto K."/>
            <person name="Antonio B.A."/>
            <person name="Baba T."/>
            <person name="Sakata K."/>
            <person name="Nagamura Y."/>
            <person name="Aoki H."/>
            <person name="Arikawa K."/>
            <person name="Arita K."/>
            <person name="Bito T."/>
            <person name="Chiden Y."/>
            <person name="Fujitsuka N."/>
            <person name="Fukunaka R."/>
            <person name="Hamada M."/>
            <person name="Harada C."/>
            <person name="Hayashi A."/>
            <person name="Hijishita S."/>
            <person name="Honda M."/>
            <person name="Hosokawa S."/>
            <person name="Ichikawa Y."/>
            <person name="Idonuma A."/>
            <person name="Iijima M."/>
            <person name="Ikeda M."/>
            <person name="Ikeno M."/>
            <person name="Ito K."/>
            <person name="Ito S."/>
            <person name="Ito T."/>
            <person name="Ito Y."/>
            <person name="Ito Y."/>
            <person name="Iwabuchi A."/>
            <person name="Kamiya K."/>
            <person name="Karasawa W."/>
            <person name="Kurita K."/>
            <person name="Katagiri S."/>
            <person name="Kikuta A."/>
            <person name="Kobayashi H."/>
            <person name="Kobayashi N."/>
            <person name="Machita K."/>
            <person name="Maehara T."/>
            <person name="Masukawa M."/>
            <person name="Mizubayashi T."/>
            <person name="Mukai Y."/>
            <person name="Nagasaki H."/>
            <person name="Nagata Y."/>
            <person name="Naito S."/>
            <person name="Nakashima M."/>
            <person name="Nakama Y."/>
            <person name="Nakamichi Y."/>
            <person name="Nakamura M."/>
            <person name="Meguro A."/>
            <person name="Negishi M."/>
            <person name="Ohta I."/>
            <person name="Ohta T."/>
            <person name="Okamoto M."/>
            <person name="Ono N."/>
            <person name="Saji S."/>
            <person name="Sakaguchi M."/>
            <person name="Sakai K."/>
            <person name="Shibata M."/>
            <person name="Shimokawa T."/>
            <person name="Song J."/>
            <person name="Takazaki Y."/>
            <person name="Terasawa K."/>
            <person name="Tsugane M."/>
            <person name="Tsuji K."/>
            <person name="Ueda S."/>
            <person name="Waki K."/>
            <person name="Yamagata H."/>
            <person name="Yamamoto M."/>
            <person name="Yamamoto S."/>
            <person name="Yamane H."/>
            <person name="Yoshiki S."/>
            <person name="Yoshihara R."/>
            <person name="Yukawa K."/>
            <person name="Zhong H."/>
            <person name="Yano M."/>
            <person name="Yuan Q."/>
            <person name="Ouyang S."/>
            <person name="Liu J."/>
            <person name="Jones K.M."/>
            <person name="Gansberger K."/>
            <person name="Moffat K."/>
            <person name="Hill J."/>
            <person name="Bera J."/>
            <person name="Fadrosh D."/>
            <person name="Jin S."/>
            <person name="Johri S."/>
            <person name="Kim M."/>
            <person name="Overton L."/>
            <person name="Reardon M."/>
            <person name="Tsitrin T."/>
            <person name="Vuong H."/>
            <person name="Weaver B."/>
            <person name="Ciecko A."/>
            <person name="Tallon L."/>
            <person name="Jackson J."/>
            <person name="Pai G."/>
            <person name="Aken S.V."/>
            <person name="Utterback T."/>
            <person name="Reidmuller S."/>
            <person name="Feldblyum T."/>
            <person name="Hsiao J."/>
            <person name="Zismann V."/>
            <person name="Iobst S."/>
            <person name="de Vazeille A.R."/>
            <person name="Buell C.R."/>
            <person name="Ying K."/>
            <person name="Li Y."/>
            <person name="Lu T."/>
            <person name="Huang Y."/>
            <person name="Zhao Q."/>
            <person name="Feng Q."/>
            <person name="Zhang L."/>
            <person name="Zhu J."/>
            <person name="Weng Q."/>
            <person name="Mu J."/>
            <person name="Lu Y."/>
            <person name="Fan D."/>
            <person name="Liu Y."/>
            <person name="Guan J."/>
            <person name="Zhang Y."/>
            <person name="Yu S."/>
            <person name="Liu X."/>
            <person name="Zhang Y."/>
            <person name="Hong G."/>
            <person name="Han B."/>
            <person name="Choisne N."/>
            <person name="Demange N."/>
            <person name="Orjeda G."/>
            <person name="Samain S."/>
            <person name="Cattolico L."/>
            <person name="Pelletier E."/>
            <person name="Couloux A."/>
            <person name="Segurens B."/>
            <person name="Wincker P."/>
            <person name="D'Hont A."/>
            <person name="Scarpelli C."/>
            <person name="Weissenbach J."/>
            <person name="Salanoubat M."/>
            <person name="Quetier F."/>
            <person name="Yu Y."/>
            <person name="Kim H.R."/>
            <person name="Rambo T."/>
            <person name="Currie J."/>
            <person name="Collura K."/>
            <person name="Luo M."/>
            <person name="Yang T."/>
            <person name="Ammiraju J.S.S."/>
            <person name="Engler F."/>
            <person name="Soderlund C."/>
            <person name="Wing R.A."/>
            <person name="Palmer L.E."/>
            <person name="de la Bastide M."/>
            <person name="Spiegel L."/>
            <person name="Nascimento L."/>
            <person name="Zutavern T."/>
            <person name="O'Shaughnessy A."/>
            <person name="Dike S."/>
            <person name="Dedhia N."/>
            <person name="Preston R."/>
            <person name="Balija V."/>
            <person name="McCombie W.R."/>
            <person name="Chow T."/>
            <person name="Chen H."/>
            <person name="Chung M."/>
            <person name="Chen C."/>
            <person name="Shaw J."/>
            <person name="Wu H."/>
            <person name="Hsiao K."/>
            <person name="Chao Y."/>
            <person name="Chu M."/>
            <person name="Cheng C."/>
            <person name="Hour A."/>
            <person name="Lee P."/>
            <person name="Lin S."/>
            <person name="Lin Y."/>
            <person name="Liou J."/>
            <person name="Liu S."/>
            <person name="Hsing Y."/>
            <person name="Raghuvanshi S."/>
            <person name="Mohanty A."/>
            <person name="Bharti A.K."/>
            <person name="Gaur A."/>
            <person name="Gupta V."/>
            <person name="Kumar D."/>
            <person name="Ravi V."/>
            <person name="Vij S."/>
            <person name="Kapur A."/>
            <person name="Khurana P."/>
            <person name="Khurana P."/>
            <person name="Khurana J.P."/>
            <person name="Tyagi A.K."/>
            <person name="Gaikwad K."/>
            <person name="Singh A."/>
            <person name="Dalal V."/>
            <person name="Srivastava S."/>
            <person name="Dixit A."/>
            <person name="Pal A.K."/>
            <person name="Ghazi I.A."/>
            <person name="Yadav M."/>
            <person name="Pandit A."/>
            <person name="Bhargava A."/>
            <person name="Sureshbabu K."/>
            <person name="Batra K."/>
            <person name="Sharma T.R."/>
            <person name="Mohapatra T."/>
            <person name="Singh N.K."/>
            <person name="Messing J."/>
            <person name="Nelson A.B."/>
            <person name="Fuks G."/>
            <person name="Kavchok S."/>
            <person name="Keizer G."/>
            <person name="Linton E."/>
            <person name="Llaca V."/>
            <person name="Song R."/>
            <person name="Tanyolac B."/>
            <person name="Young S."/>
            <person name="Ho-Il K."/>
            <person name="Hahn J.H."/>
            <person name="Sangsakoo G."/>
            <person name="Vanavichit A."/>
            <person name="de Mattos Luiz.A.T."/>
            <person name="Zimmer P.D."/>
            <person name="Malone G."/>
            <person name="Dellagostin O."/>
            <person name="de Oliveira A.C."/>
            <person name="Bevan M."/>
            <person name="Bancroft I."/>
            <person name="Minx P."/>
            <person name="Cordum H."/>
            <person name="Wilson R."/>
            <person name="Cheng Z."/>
            <person name="Jin W."/>
            <person name="Jiang J."/>
            <person name="Leong S.A."/>
            <person name="Iwama H."/>
            <person name="Gojobori T."/>
            <person name="Itoh T."/>
            <person name="Niimura Y."/>
            <person name="Fujii Y."/>
            <person name="Habara T."/>
            <person name="Sakai H."/>
            <person name="Sato Y."/>
            <person name="Wilson G."/>
            <person name="Kumar K."/>
            <person name="McCouch S."/>
            <person name="Juretic N."/>
            <person name="Hoen D."/>
            <person name="Wright S."/>
            <person name="Bruskiewich R."/>
            <person name="Bureau T."/>
            <person name="Miyao A."/>
            <person name="Hirochika H."/>
            <person name="Nishikawa T."/>
            <person name="Kadowaki K."/>
            <person name="Sugiura M."/>
            <person name="Burr B."/>
            <person name="Sasaki T."/>
        </authorList>
    </citation>
    <scope>NUCLEOTIDE SEQUENCE [LARGE SCALE GENOMIC DNA]</scope>
    <source>
        <strain evidence="3">cv. Nipponbare</strain>
    </source>
</reference>
<name>C7J614_ORYSJ</name>
<reference evidence="3" key="2">
    <citation type="journal article" date="2008" name="Nucleic Acids Res.">
        <title>The rice annotation project database (RAP-DB): 2008 update.</title>
        <authorList>
            <consortium name="The rice annotation project (RAP)"/>
        </authorList>
    </citation>
    <scope>GENOME REANNOTATION</scope>
    <source>
        <strain evidence="3">cv. Nipponbare</strain>
    </source>
</reference>
<organism evidence="2 3">
    <name type="scientific">Oryza sativa subsp. japonica</name>
    <name type="common">Rice</name>
    <dbReference type="NCBI Taxonomy" id="39947"/>
    <lineage>
        <taxon>Eukaryota</taxon>
        <taxon>Viridiplantae</taxon>
        <taxon>Streptophyta</taxon>
        <taxon>Embryophyta</taxon>
        <taxon>Tracheophyta</taxon>
        <taxon>Spermatophyta</taxon>
        <taxon>Magnoliopsida</taxon>
        <taxon>Liliopsida</taxon>
        <taxon>Poales</taxon>
        <taxon>Poaceae</taxon>
        <taxon>BOP clade</taxon>
        <taxon>Oryzoideae</taxon>
        <taxon>Oryzeae</taxon>
        <taxon>Oryzinae</taxon>
        <taxon>Oryza</taxon>
        <taxon>Oryza sativa</taxon>
    </lineage>
</organism>
<evidence type="ECO:0000313" key="3">
    <source>
        <dbReference type="Proteomes" id="UP000000763"/>
    </source>
</evidence>
<dbReference type="Proteomes" id="UP000000763">
    <property type="component" value="Chromosome 8"/>
</dbReference>
<gene>
    <name evidence="2" type="ordered locus">Os08g0135650</name>
</gene>
<accession>C7J614</accession>
<dbReference type="AlphaFoldDB" id="C7J614"/>
<sequence>MSELHEQRQRPTHAARIGGEGQQPGAAFIDAVRAQSIHGSAAAAAEAAGERLFNGDLLQEANGSKYQQQKLGGVPSSQPHHLNQQVTPALTACRSTTSRRLRRDASSARPPLLLLRRRRLRTIPNVIPSEHGRAADHAGFLDAGEFSKL</sequence>
<feature type="region of interest" description="Disordered" evidence="1">
    <location>
        <begin position="64"/>
        <end position="88"/>
    </location>
</feature>
<evidence type="ECO:0000313" key="2">
    <source>
        <dbReference type="EMBL" id="BAH94099.1"/>
    </source>
</evidence>
<feature type="region of interest" description="Disordered" evidence="1">
    <location>
        <begin position="1"/>
        <end position="23"/>
    </location>
</feature>